<accession>A0A5M9WNW3</accession>
<evidence type="ECO:0000313" key="1">
    <source>
        <dbReference type="EMBL" id="KAA8783290.1"/>
    </source>
</evidence>
<name>A0A5M9WNW3_PAEAM</name>
<evidence type="ECO:0000313" key="2">
    <source>
        <dbReference type="Proteomes" id="UP000323664"/>
    </source>
</evidence>
<gene>
    <name evidence="1" type="ORF">EC604_05440</name>
</gene>
<proteinExistence type="predicted"/>
<comment type="caution">
    <text evidence="1">The sequence shown here is derived from an EMBL/GenBank/DDBJ whole genome shotgun (WGS) entry which is preliminary data.</text>
</comment>
<protein>
    <submittedName>
        <fullName evidence="1">Uncharacterized protein</fullName>
    </submittedName>
</protein>
<dbReference type="EMBL" id="RIAS01000002">
    <property type="protein sequence ID" value="KAA8783290.1"/>
    <property type="molecule type" value="Genomic_DNA"/>
</dbReference>
<organism evidence="1 2">
    <name type="scientific">Paenibacillus amylolyticus</name>
    <dbReference type="NCBI Taxonomy" id="1451"/>
    <lineage>
        <taxon>Bacteria</taxon>
        <taxon>Bacillati</taxon>
        <taxon>Bacillota</taxon>
        <taxon>Bacilli</taxon>
        <taxon>Bacillales</taxon>
        <taxon>Paenibacillaceae</taxon>
        <taxon>Paenibacillus</taxon>
    </lineage>
</organism>
<dbReference type="OrthoDB" id="2632905at2"/>
<dbReference type="RefSeq" id="WP_123063165.1">
    <property type="nucleotide sequence ID" value="NZ_RIAS01000002.1"/>
</dbReference>
<dbReference type="AlphaFoldDB" id="A0A5M9WNW3"/>
<sequence length="234" mass="26938">MNSVFEVSYSWNKEAIPTGGADPVYMMVEWRYGAPAKRLRKIAPKIMSRDLELLLKPEFGVQLKGIYGCRSKETDIGWVLRLGDVLKGESKQILLEFAVGPHLSGKAAICSAYWSTRKLKQSQRVLLRREQLYIQYTSHLGMLRQPEDPKVEKTIKLNETVPLLKQALRAYERGRIEEGSEMLRRHADALLIEAARKQDMDYFTEAEIVEKLRYHYGITFTTGHHNPQRAMLGE</sequence>
<dbReference type="Proteomes" id="UP000323664">
    <property type="component" value="Unassembled WGS sequence"/>
</dbReference>
<reference evidence="1 2" key="1">
    <citation type="journal article" date="2019" name="J. Ind. Microbiol. Biotechnol.">
        <title>Paenibacillus amylolyticus 27C64 has a diverse set of carbohydrate-active enzymes and complete pectin deconstruction system.</title>
        <authorList>
            <person name="Keggi C."/>
            <person name="Doran-Peterson J."/>
        </authorList>
    </citation>
    <scope>NUCLEOTIDE SEQUENCE [LARGE SCALE GENOMIC DNA]</scope>
    <source>
        <strain evidence="1 2">27C64</strain>
    </source>
</reference>